<dbReference type="InterPro" id="IPR002634">
    <property type="entry name" value="BolA"/>
</dbReference>
<dbReference type="PANTHER" id="PTHR46229:SF4">
    <property type="entry name" value="ACID STRESS PROTEIN IBAG"/>
    <property type="match status" value="1"/>
</dbReference>
<protein>
    <submittedName>
        <fullName evidence="3">BolA family transcriptional regulator</fullName>
    </submittedName>
</protein>
<dbReference type="AlphaFoldDB" id="A0A3P3VLT7"/>
<dbReference type="InterPro" id="IPR050961">
    <property type="entry name" value="BolA/IbaG_stress_morph_reg"/>
</dbReference>
<evidence type="ECO:0000313" key="3">
    <source>
        <dbReference type="EMBL" id="RRJ83731.1"/>
    </source>
</evidence>
<reference evidence="3 4" key="1">
    <citation type="submission" date="2018-08" db="EMBL/GenBank/DDBJ databases">
        <authorList>
            <person name="Khan S.A."/>
        </authorList>
    </citation>
    <scope>NUCLEOTIDE SEQUENCE [LARGE SCALE GENOMIC DNA]</scope>
    <source>
        <strain evidence="3 4">GTF-13</strain>
    </source>
</reference>
<dbReference type="EMBL" id="QWEZ01000001">
    <property type="protein sequence ID" value="RRJ83731.1"/>
    <property type="molecule type" value="Genomic_DNA"/>
</dbReference>
<name>A0A3P3VLT7_9GAMM</name>
<dbReference type="PANTHER" id="PTHR46229">
    <property type="entry name" value="BOLA TRANSCRIPTION REGULATOR"/>
    <property type="match status" value="1"/>
</dbReference>
<dbReference type="Pfam" id="PF01722">
    <property type="entry name" value="BolA"/>
    <property type="match status" value="1"/>
</dbReference>
<dbReference type="InterPro" id="IPR036065">
    <property type="entry name" value="BolA-like_sf"/>
</dbReference>
<organism evidence="3 4">
    <name type="scientific">Aestuariirhabdus litorea</name>
    <dbReference type="NCBI Taxonomy" id="2528527"/>
    <lineage>
        <taxon>Bacteria</taxon>
        <taxon>Pseudomonadati</taxon>
        <taxon>Pseudomonadota</taxon>
        <taxon>Gammaproteobacteria</taxon>
        <taxon>Oceanospirillales</taxon>
        <taxon>Aestuariirhabdaceae</taxon>
        <taxon>Aestuariirhabdus</taxon>
    </lineage>
</organism>
<proteinExistence type="inferred from homology"/>
<gene>
    <name evidence="3" type="ORF">D0544_01000</name>
</gene>
<dbReference type="Gene3D" id="3.30.300.90">
    <property type="entry name" value="BolA-like"/>
    <property type="match status" value="1"/>
</dbReference>
<accession>A0A3P3VLT7</accession>
<dbReference type="RefSeq" id="WP_125013980.1">
    <property type="nucleotide sequence ID" value="NZ_QWEZ01000001.1"/>
</dbReference>
<keyword evidence="4" id="KW-1185">Reference proteome</keyword>
<evidence type="ECO:0000256" key="1">
    <source>
        <dbReference type="ARBA" id="ARBA00005578"/>
    </source>
</evidence>
<comment type="similarity">
    <text evidence="1 2">Belongs to the BolA/IbaG family.</text>
</comment>
<comment type="caution">
    <text evidence="3">The sequence shown here is derived from an EMBL/GenBank/DDBJ whole genome shotgun (WGS) entry which is preliminary data.</text>
</comment>
<evidence type="ECO:0000256" key="2">
    <source>
        <dbReference type="RuleBase" id="RU003860"/>
    </source>
</evidence>
<sequence length="79" mass="8981">MAPDEIKQLLESRLDGVEVQVEGEGCDFRLNLIGDELASLSPVKRQQLVYQHLNELIASGVIHAVNMKFYKREQWQAGQ</sequence>
<dbReference type="SUPFAM" id="SSF82657">
    <property type="entry name" value="BolA-like"/>
    <property type="match status" value="1"/>
</dbReference>
<dbReference type="Proteomes" id="UP000280792">
    <property type="component" value="Unassembled WGS sequence"/>
</dbReference>
<reference evidence="3 4" key="2">
    <citation type="submission" date="2018-12" db="EMBL/GenBank/DDBJ databases">
        <title>Simiduia agarivorans gen. nov., sp. nov., a marine, agarolytic bacterium isolated from shallow coastal water from Keelung, Taiwan.</title>
        <authorList>
            <person name="Shieh W.Y."/>
        </authorList>
    </citation>
    <scope>NUCLEOTIDE SEQUENCE [LARGE SCALE GENOMIC DNA]</scope>
    <source>
        <strain evidence="3 4">GTF-13</strain>
    </source>
</reference>
<evidence type="ECO:0000313" key="4">
    <source>
        <dbReference type="Proteomes" id="UP000280792"/>
    </source>
</evidence>
<dbReference type="PIRSF" id="PIRSF003113">
    <property type="entry name" value="BolA"/>
    <property type="match status" value="1"/>
</dbReference>